<gene>
    <name evidence="3" type="ORF">PIIN_05488</name>
</gene>
<dbReference type="OrthoDB" id="5553410at2759"/>
<dbReference type="eggNOG" id="ENOG502RZUI">
    <property type="taxonomic scope" value="Eukaryota"/>
</dbReference>
<comment type="caution">
    <text evidence="3">The sequence shown here is derived from an EMBL/GenBank/DDBJ whole genome shotgun (WGS) entry which is preliminary data.</text>
</comment>
<keyword evidence="4" id="KW-1185">Reference proteome</keyword>
<dbReference type="AlphaFoldDB" id="G4TJQ8"/>
<keyword evidence="1" id="KW-0472">Membrane</keyword>
<name>G4TJQ8_SERID</name>
<evidence type="ECO:0000313" key="4">
    <source>
        <dbReference type="Proteomes" id="UP000007148"/>
    </source>
</evidence>
<dbReference type="HOGENOM" id="CLU_104759_0_0_1"/>
<reference evidence="3 4" key="1">
    <citation type="journal article" date="2011" name="PLoS Pathog.">
        <title>Endophytic Life Strategies Decoded by Genome and Transcriptome Analyses of the Mutualistic Root Symbiont Piriformospora indica.</title>
        <authorList>
            <person name="Zuccaro A."/>
            <person name="Lahrmann U."/>
            <person name="Guldener U."/>
            <person name="Langen G."/>
            <person name="Pfiffi S."/>
            <person name="Biedenkopf D."/>
            <person name="Wong P."/>
            <person name="Samans B."/>
            <person name="Grimm C."/>
            <person name="Basiewicz M."/>
            <person name="Murat C."/>
            <person name="Martin F."/>
            <person name="Kogel K.H."/>
        </authorList>
    </citation>
    <scope>NUCLEOTIDE SEQUENCE [LARGE SCALE GENOMIC DNA]</scope>
    <source>
        <strain evidence="3 4">DSM 11827</strain>
    </source>
</reference>
<organism evidence="3 4">
    <name type="scientific">Serendipita indica (strain DSM 11827)</name>
    <name type="common">Root endophyte fungus</name>
    <name type="synonym">Piriformospora indica</name>
    <dbReference type="NCBI Taxonomy" id="1109443"/>
    <lineage>
        <taxon>Eukaryota</taxon>
        <taxon>Fungi</taxon>
        <taxon>Dikarya</taxon>
        <taxon>Basidiomycota</taxon>
        <taxon>Agaricomycotina</taxon>
        <taxon>Agaricomycetes</taxon>
        <taxon>Sebacinales</taxon>
        <taxon>Serendipitaceae</taxon>
        <taxon>Serendipita</taxon>
    </lineage>
</organism>
<keyword evidence="1" id="KW-0812">Transmembrane</keyword>
<dbReference type="OMA" id="DSAKWHE"/>
<accession>G4TJQ8</accession>
<dbReference type="InterPro" id="IPR037119">
    <property type="entry name" value="Haem_oxidase_HugZ-like_sf"/>
</dbReference>
<protein>
    <recommendedName>
        <fullName evidence="2">DUF2470 domain-containing protein</fullName>
    </recommendedName>
</protein>
<feature type="domain" description="DUF2470" evidence="2">
    <location>
        <begin position="17"/>
        <end position="86"/>
    </location>
</feature>
<evidence type="ECO:0000259" key="2">
    <source>
        <dbReference type="Pfam" id="PF10615"/>
    </source>
</evidence>
<dbReference type="STRING" id="1109443.G4TJQ8"/>
<keyword evidence="1" id="KW-1133">Transmembrane helix</keyword>
<dbReference type="Pfam" id="PF10615">
    <property type="entry name" value="DUF2470"/>
    <property type="match status" value="1"/>
</dbReference>
<evidence type="ECO:0000313" key="3">
    <source>
        <dbReference type="EMBL" id="CCA71551.1"/>
    </source>
</evidence>
<feature type="transmembrane region" description="Helical" evidence="1">
    <location>
        <begin position="160"/>
        <end position="182"/>
    </location>
</feature>
<proteinExistence type="predicted"/>
<dbReference type="Proteomes" id="UP000007148">
    <property type="component" value="Unassembled WGS sequence"/>
</dbReference>
<sequence>MASEDYDPVKARSSFLSTYMSQHKDTLIAYVMYYGKSQVHETPVDAKMVGIDQQKMNLAYQLRDSAKWHELTVEFDPPLSGYDAAKTPPLTTFALKPSMFNAVPVLLILAALSAAPYEKQTISRESVSPALRPYIDTVNTVSHALTSVRQALPFTPNTSYIVWGTIGVIHVSLALLVVFLSLQRHASLRIGSAWVLSTLLLSYPAVFEFRSHLQAARIQSIHKTQ</sequence>
<dbReference type="InterPro" id="IPR019595">
    <property type="entry name" value="DUF2470"/>
</dbReference>
<dbReference type="InParanoid" id="G4TJQ8"/>
<dbReference type="EMBL" id="CAFZ01000124">
    <property type="protein sequence ID" value="CCA71551.1"/>
    <property type="molecule type" value="Genomic_DNA"/>
</dbReference>
<dbReference type="Gene3D" id="3.20.180.10">
    <property type="entry name" value="PNP-oxidase-like"/>
    <property type="match status" value="1"/>
</dbReference>
<evidence type="ECO:0000256" key="1">
    <source>
        <dbReference type="SAM" id="Phobius"/>
    </source>
</evidence>